<proteinExistence type="predicted"/>
<dbReference type="Gene3D" id="2.40.30.20">
    <property type="match status" value="2"/>
</dbReference>
<evidence type="ECO:0000259" key="2">
    <source>
        <dbReference type="Pfam" id="PF13400"/>
    </source>
</evidence>
<dbReference type="EMBL" id="BAAAEJ010000003">
    <property type="protein sequence ID" value="GAA0383915.1"/>
    <property type="molecule type" value="Genomic_DNA"/>
</dbReference>
<keyword evidence="4" id="KW-1185">Reference proteome</keyword>
<accession>A0ABP3HZH2</accession>
<dbReference type="InterPro" id="IPR028087">
    <property type="entry name" value="Tad_N"/>
</dbReference>
<evidence type="ECO:0000256" key="1">
    <source>
        <dbReference type="SAM" id="Phobius"/>
    </source>
</evidence>
<dbReference type="RefSeq" id="WP_243862665.1">
    <property type="nucleotide sequence ID" value="NZ_BAAAEJ010000003.1"/>
</dbReference>
<name>A0ABP3HZH2_9CAUL</name>
<dbReference type="Proteomes" id="UP001500791">
    <property type="component" value="Unassembled WGS sequence"/>
</dbReference>
<dbReference type="InterPro" id="IPR023366">
    <property type="entry name" value="ATP_synth_asu-like_sf"/>
</dbReference>
<keyword evidence="1" id="KW-0472">Membrane</keyword>
<dbReference type="Gene3D" id="3.40.50.410">
    <property type="entry name" value="von Willebrand factor, type A domain"/>
    <property type="match status" value="1"/>
</dbReference>
<dbReference type="SUPFAM" id="SSF53300">
    <property type="entry name" value="vWA-like"/>
    <property type="match status" value="1"/>
</dbReference>
<reference evidence="4" key="1">
    <citation type="journal article" date="2019" name="Int. J. Syst. Evol. Microbiol.">
        <title>The Global Catalogue of Microorganisms (GCM) 10K type strain sequencing project: providing services to taxonomists for standard genome sequencing and annotation.</title>
        <authorList>
            <consortium name="The Broad Institute Genomics Platform"/>
            <consortium name="The Broad Institute Genome Sequencing Center for Infectious Disease"/>
            <person name="Wu L."/>
            <person name="Ma J."/>
        </authorList>
    </citation>
    <scope>NUCLEOTIDE SEQUENCE [LARGE SCALE GENOMIC DNA]</scope>
    <source>
        <strain evidence="4">JCM 13476</strain>
    </source>
</reference>
<feature type="domain" description="Putative Flp pilus-assembly TadG-like N-terminal" evidence="2">
    <location>
        <begin position="21"/>
        <end position="67"/>
    </location>
</feature>
<sequence>MNSFTGRFVHLLQRFTRSQRGNVAMIAGIALPVLLMISAGAIDLHNAAKVKSELQDALDAATLAAARSNATTNADVQKVGMASLKANMPNYFLTNPGDVASFTVNDRTEVQATATVQVKTIIANVFLPPYGQLFDDYLPMGASSNVLRASRNVEVAMALDVTGSMSDGVDYMPDLRAAATELAGIVVQGDQSLFTTRVALVPYAGGVNVGDFANALRGSMRDQLTDVTKSEWAQSPTSITGVSGQTLTARNHGLKVGDPVFLTGFSTRGNLNETARIVKKVTSADNFELEGSYSSTDLGGSSRAVRKCETEGCYTVLTSVNHSLVTGEIAQITNTSGVTGLNDRHPVTVIDENRFSVPLVGYNRGNLSRNGKVECGRDGCQNRMFRHIRNSTKVDYYTRLPATTCVSERPRGNNAPSEAAPSSTTYVGRAYLSSSNNPCPSAQFIPLTNQLTGKGGLNETIKTYRAGGSTAGQVGIEMAWYAVSPTFGSVFPAASRPNAYNTAETVKAVILMTDGEFNTPFCEGVIARNAGSGSGNDEFKINCNATNGEGFAQSVQLCAAMKAQGIVVYTVGFNLKLTSISGPIDTAYEVMHTCATNPNETFFPAATGTDLKEAFKSIGRDITRLRIAR</sequence>
<keyword evidence="1" id="KW-0812">Transmembrane</keyword>
<feature type="transmembrane region" description="Helical" evidence="1">
    <location>
        <begin position="21"/>
        <end position="42"/>
    </location>
</feature>
<gene>
    <name evidence="3" type="ORF">GCM10009093_08590</name>
</gene>
<keyword evidence="1" id="KW-1133">Transmembrane helix</keyword>
<dbReference type="Pfam" id="PF13400">
    <property type="entry name" value="Tad"/>
    <property type="match status" value="1"/>
</dbReference>
<comment type="caution">
    <text evidence="3">The sequence shown here is derived from an EMBL/GenBank/DDBJ whole genome shotgun (WGS) entry which is preliminary data.</text>
</comment>
<protein>
    <submittedName>
        <fullName evidence="3">Ubiquitin-activating E1 FCCH domain-containing protein</fullName>
    </submittedName>
</protein>
<organism evidence="3 4">
    <name type="scientific">Brevundimonas terrae</name>
    <dbReference type="NCBI Taxonomy" id="363631"/>
    <lineage>
        <taxon>Bacteria</taxon>
        <taxon>Pseudomonadati</taxon>
        <taxon>Pseudomonadota</taxon>
        <taxon>Alphaproteobacteria</taxon>
        <taxon>Caulobacterales</taxon>
        <taxon>Caulobacteraceae</taxon>
        <taxon>Brevundimonas</taxon>
    </lineage>
</organism>
<evidence type="ECO:0000313" key="4">
    <source>
        <dbReference type="Proteomes" id="UP001500791"/>
    </source>
</evidence>
<dbReference type="InterPro" id="IPR036465">
    <property type="entry name" value="vWFA_dom_sf"/>
</dbReference>
<evidence type="ECO:0000313" key="3">
    <source>
        <dbReference type="EMBL" id="GAA0383915.1"/>
    </source>
</evidence>